<dbReference type="SUPFAM" id="SSF51735">
    <property type="entry name" value="NAD(P)-binding Rossmann-fold domains"/>
    <property type="match status" value="1"/>
</dbReference>
<evidence type="ECO:0000313" key="5">
    <source>
        <dbReference type="Proteomes" id="UP000823388"/>
    </source>
</evidence>
<gene>
    <name evidence="4" type="ORF">PVAP13_7KG263800</name>
</gene>
<dbReference type="PANTHER" id="PTHR43490:SF120">
    <property type="entry name" value="OS04G0532400 PROTEIN"/>
    <property type="match status" value="1"/>
</dbReference>
<dbReference type="PANTHER" id="PTHR43490">
    <property type="entry name" value="(+)-NEOMENTHOL DEHYDROGENASE"/>
    <property type="match status" value="1"/>
</dbReference>
<evidence type="ECO:0000256" key="2">
    <source>
        <dbReference type="ARBA" id="ARBA00022857"/>
    </source>
</evidence>
<keyword evidence="5" id="KW-1185">Reference proteome</keyword>
<name>A0A8T0QEP4_PANVG</name>
<organism evidence="4 5">
    <name type="scientific">Panicum virgatum</name>
    <name type="common">Blackwell switchgrass</name>
    <dbReference type="NCBI Taxonomy" id="38727"/>
    <lineage>
        <taxon>Eukaryota</taxon>
        <taxon>Viridiplantae</taxon>
        <taxon>Streptophyta</taxon>
        <taxon>Embryophyta</taxon>
        <taxon>Tracheophyta</taxon>
        <taxon>Spermatophyta</taxon>
        <taxon>Magnoliopsida</taxon>
        <taxon>Liliopsida</taxon>
        <taxon>Poales</taxon>
        <taxon>Poaceae</taxon>
        <taxon>PACMAD clade</taxon>
        <taxon>Panicoideae</taxon>
        <taxon>Panicodae</taxon>
        <taxon>Paniceae</taxon>
        <taxon>Panicinae</taxon>
        <taxon>Panicum</taxon>
        <taxon>Panicum sect. Hiantes</taxon>
    </lineage>
</organism>
<evidence type="ECO:0000256" key="3">
    <source>
        <dbReference type="ARBA" id="ARBA00023002"/>
    </source>
</evidence>
<dbReference type="InterPro" id="IPR036291">
    <property type="entry name" value="NAD(P)-bd_dom_sf"/>
</dbReference>
<dbReference type="AlphaFoldDB" id="A0A8T0QEP4"/>
<accession>A0A8T0QEP4</accession>
<sequence length="172" mass="18904">MEAEGAIPNPSNTRIAVVTGGNKHRIGLEVCRQLASAGVTVVLTARDKTRGTAAMEKLREAGLSNVIFHQLEITDAPSIARLADFLKPCFGKLDVLINNAAILGVEYLLDPSLTSEEKCSEMDMRQRLEWLSNGPGDLRHCQRMPADKLLRHQACHRSLTAAAASFLLWENR</sequence>
<keyword evidence="3" id="KW-0560">Oxidoreductase</keyword>
<proteinExistence type="inferred from homology"/>
<reference evidence="4" key="1">
    <citation type="submission" date="2020-05" db="EMBL/GenBank/DDBJ databases">
        <title>WGS assembly of Panicum virgatum.</title>
        <authorList>
            <person name="Lovell J.T."/>
            <person name="Jenkins J."/>
            <person name="Shu S."/>
            <person name="Juenger T.E."/>
            <person name="Schmutz J."/>
        </authorList>
    </citation>
    <scope>NUCLEOTIDE SEQUENCE</scope>
    <source>
        <strain evidence="4">AP13</strain>
    </source>
</reference>
<comment type="similarity">
    <text evidence="1">Belongs to the short-chain dehydrogenases/reductases (SDR) family.</text>
</comment>
<keyword evidence="2" id="KW-0521">NADP</keyword>
<protein>
    <submittedName>
        <fullName evidence="4">Uncharacterized protein</fullName>
    </submittedName>
</protein>
<dbReference type="EMBL" id="CM029049">
    <property type="protein sequence ID" value="KAG2573577.1"/>
    <property type="molecule type" value="Genomic_DNA"/>
</dbReference>
<evidence type="ECO:0000313" key="4">
    <source>
        <dbReference type="EMBL" id="KAG2573577.1"/>
    </source>
</evidence>
<dbReference type="Proteomes" id="UP000823388">
    <property type="component" value="Chromosome 7K"/>
</dbReference>
<dbReference type="GO" id="GO:0016491">
    <property type="term" value="F:oxidoreductase activity"/>
    <property type="evidence" value="ECO:0007669"/>
    <property type="project" value="UniProtKB-KW"/>
</dbReference>
<dbReference type="Pfam" id="PF00106">
    <property type="entry name" value="adh_short"/>
    <property type="match status" value="1"/>
</dbReference>
<dbReference type="GO" id="GO:0016020">
    <property type="term" value="C:membrane"/>
    <property type="evidence" value="ECO:0007669"/>
    <property type="project" value="TreeGrafter"/>
</dbReference>
<evidence type="ECO:0000256" key="1">
    <source>
        <dbReference type="ARBA" id="ARBA00006484"/>
    </source>
</evidence>
<dbReference type="InterPro" id="IPR002347">
    <property type="entry name" value="SDR_fam"/>
</dbReference>
<dbReference type="Gene3D" id="3.40.50.720">
    <property type="entry name" value="NAD(P)-binding Rossmann-like Domain"/>
    <property type="match status" value="1"/>
</dbReference>
<comment type="caution">
    <text evidence="4">The sequence shown here is derived from an EMBL/GenBank/DDBJ whole genome shotgun (WGS) entry which is preliminary data.</text>
</comment>